<dbReference type="CDD" id="cd07042">
    <property type="entry name" value="STAS_SulP_like_sulfate_transporter"/>
    <property type="match status" value="1"/>
</dbReference>
<feature type="transmembrane region" description="Helical" evidence="5">
    <location>
        <begin position="236"/>
        <end position="258"/>
    </location>
</feature>
<keyword evidence="3 5" id="KW-1133">Transmembrane helix</keyword>
<dbReference type="InterPro" id="IPR002645">
    <property type="entry name" value="STAS_dom"/>
</dbReference>
<evidence type="ECO:0000256" key="5">
    <source>
        <dbReference type="SAM" id="Phobius"/>
    </source>
</evidence>
<evidence type="ECO:0000259" key="6">
    <source>
        <dbReference type="PROSITE" id="PS50801"/>
    </source>
</evidence>
<dbReference type="RefSeq" id="XP_034013172.1">
    <property type="nucleotide sequence ID" value="XM_034154647.1"/>
</dbReference>
<evidence type="ECO:0000256" key="4">
    <source>
        <dbReference type="ARBA" id="ARBA00023136"/>
    </source>
</evidence>
<evidence type="ECO:0000256" key="2">
    <source>
        <dbReference type="ARBA" id="ARBA00022692"/>
    </source>
</evidence>
<dbReference type="PANTHER" id="PTHR11814">
    <property type="entry name" value="SULFATE TRANSPORTER"/>
    <property type="match status" value="1"/>
</dbReference>
<feature type="transmembrane region" description="Helical" evidence="5">
    <location>
        <begin position="295"/>
        <end position="313"/>
    </location>
</feature>
<feature type="transmembrane region" description="Helical" evidence="5">
    <location>
        <begin position="270"/>
        <end position="290"/>
    </location>
</feature>
<dbReference type="InterPro" id="IPR036513">
    <property type="entry name" value="STAS_dom_sf"/>
</dbReference>
<dbReference type="OrthoDB" id="427213at2759"/>
<feature type="transmembrane region" description="Helical" evidence="5">
    <location>
        <begin position="27"/>
        <end position="45"/>
    </location>
</feature>
<dbReference type="EMBL" id="SWFT01000064">
    <property type="protein sequence ID" value="KAA8904087.1"/>
    <property type="molecule type" value="Genomic_DNA"/>
</dbReference>
<dbReference type="Proteomes" id="UP000449547">
    <property type="component" value="Unassembled WGS sequence"/>
</dbReference>
<feature type="transmembrane region" description="Helical" evidence="5">
    <location>
        <begin position="107"/>
        <end position="125"/>
    </location>
</feature>
<gene>
    <name evidence="7" type="ORF">DIURU_002039</name>
</gene>
<feature type="transmembrane region" description="Helical" evidence="5">
    <location>
        <begin position="145"/>
        <end position="163"/>
    </location>
</feature>
<dbReference type="VEuPathDB" id="FungiDB:DIURU_002039"/>
<evidence type="ECO:0000313" key="8">
    <source>
        <dbReference type="Proteomes" id="UP000449547"/>
    </source>
</evidence>
<dbReference type="InterPro" id="IPR001902">
    <property type="entry name" value="SLC26A/SulP_fam"/>
</dbReference>
<dbReference type="InterPro" id="IPR011547">
    <property type="entry name" value="SLC26A/SulP_dom"/>
</dbReference>
<name>A0A642UY94_DIURU</name>
<feature type="transmembrane region" description="Helical" evidence="5">
    <location>
        <begin position="333"/>
        <end position="360"/>
    </location>
</feature>
<evidence type="ECO:0000313" key="7">
    <source>
        <dbReference type="EMBL" id="KAA8904087.1"/>
    </source>
</evidence>
<dbReference type="Pfam" id="PF00916">
    <property type="entry name" value="Sulfate_transp"/>
    <property type="match status" value="1"/>
</dbReference>
<dbReference type="Pfam" id="PF01740">
    <property type="entry name" value="STAS"/>
    <property type="match status" value="1"/>
</dbReference>
<dbReference type="GO" id="GO:0016020">
    <property type="term" value="C:membrane"/>
    <property type="evidence" value="ECO:0007669"/>
    <property type="project" value="UniProtKB-SubCell"/>
</dbReference>
<dbReference type="SUPFAM" id="SSF52091">
    <property type="entry name" value="SpoIIaa-like"/>
    <property type="match status" value="1"/>
</dbReference>
<evidence type="ECO:0000256" key="3">
    <source>
        <dbReference type="ARBA" id="ARBA00022989"/>
    </source>
</evidence>
<keyword evidence="4 5" id="KW-0472">Membrane</keyword>
<dbReference type="PROSITE" id="PS50801">
    <property type="entry name" value="STAS"/>
    <property type="match status" value="1"/>
</dbReference>
<feature type="transmembrane region" description="Helical" evidence="5">
    <location>
        <begin position="57"/>
        <end position="77"/>
    </location>
</feature>
<comment type="caution">
    <text evidence="7">The sequence shown here is derived from an EMBL/GenBank/DDBJ whole genome shotgun (WGS) entry which is preliminary data.</text>
</comment>
<reference evidence="7 8" key="1">
    <citation type="submission" date="2019-07" db="EMBL/GenBank/DDBJ databases">
        <title>Genome assembly of two rare yeast pathogens: Diutina rugosa and Trichomonascus ciferrii.</title>
        <authorList>
            <person name="Mixao V."/>
            <person name="Saus E."/>
            <person name="Hansen A."/>
            <person name="Lass-Flor C."/>
            <person name="Gabaldon T."/>
        </authorList>
    </citation>
    <scope>NUCLEOTIDE SEQUENCE [LARGE SCALE GENOMIC DNA]</scope>
    <source>
        <strain evidence="7 8">CBS 613</strain>
    </source>
</reference>
<proteinExistence type="predicted"/>
<evidence type="ECO:0000256" key="1">
    <source>
        <dbReference type="ARBA" id="ARBA00004141"/>
    </source>
</evidence>
<dbReference type="OMA" id="YKDAQRV"/>
<organism evidence="7 8">
    <name type="scientific">Diutina rugosa</name>
    <name type="common">Yeast</name>
    <name type="synonym">Candida rugosa</name>
    <dbReference type="NCBI Taxonomy" id="5481"/>
    <lineage>
        <taxon>Eukaryota</taxon>
        <taxon>Fungi</taxon>
        <taxon>Dikarya</taxon>
        <taxon>Ascomycota</taxon>
        <taxon>Saccharomycotina</taxon>
        <taxon>Pichiomycetes</taxon>
        <taxon>Debaryomycetaceae</taxon>
        <taxon>Diutina</taxon>
    </lineage>
</organism>
<dbReference type="GO" id="GO:0055085">
    <property type="term" value="P:transmembrane transport"/>
    <property type="evidence" value="ECO:0007669"/>
    <property type="project" value="InterPro"/>
</dbReference>
<protein>
    <recommendedName>
        <fullName evidence="6">STAS domain-containing protein</fullName>
    </recommendedName>
</protein>
<feature type="domain" description="STAS" evidence="6">
    <location>
        <begin position="406"/>
        <end position="549"/>
    </location>
</feature>
<sequence>MYGQVVESYQFDDVAASEKPKYSQLEVSSALTAVLSVLLLLCGLCRLGYLDKVFSRALLKGFIGAMGVIMIVNQLPIELGLEPYMSEHPQHSIFAKMHFIWDYAGKAHKLTCLISVVTLLLVLLVKRVKSRIDSSQGSPSLKKAVTVFPELLIMVVVSTLLSWRFNWHGKGVSVIGKISLDSVQFQNIFAPSKKDLYSKVFTTSVLVTILGFFDSTTATRTLESKYDLHVSSNRELIALGAVNLATSLVAGLPSFGAFGRSKISKAAGASSPMAGVIMSCSTLTVAMFVLEFLFWLPECVLALTTTVIGITVLEEMPHDLKFYWNTGGYDELATFAAVFFVTLGWSAQAGVFLGVAIAVIRVIKIGTTSRIQILGRIPNTPAFRNADELIEERFEGLGDADGINDLAAELESIEGTLIVKIPEPLTFANATDLRSKYARLHKYRSLLVHPSQPQGAQTPRKVVIDCKGMTAVDTAGVQALKELVESTMVRDGSKLVFTRVPLGPVRKKLESSGIVALINESMGTISGVEMSSGLGPGFYMSIEDGLHALTGDIASTPVGNDVNTA</sequence>
<dbReference type="Gene3D" id="3.30.750.24">
    <property type="entry name" value="STAS domain"/>
    <property type="match status" value="1"/>
</dbReference>
<comment type="subcellular location">
    <subcellularLocation>
        <location evidence="1">Membrane</location>
        <topology evidence="1">Multi-pass membrane protein</topology>
    </subcellularLocation>
</comment>
<dbReference type="GeneID" id="54780690"/>
<keyword evidence="2 5" id="KW-0812">Transmembrane</keyword>
<accession>A0A642UY94</accession>
<dbReference type="AlphaFoldDB" id="A0A642UY94"/>
<keyword evidence="8" id="KW-1185">Reference proteome</keyword>
<feature type="transmembrane region" description="Helical" evidence="5">
    <location>
        <begin position="196"/>
        <end position="215"/>
    </location>
</feature>